<keyword evidence="1" id="KW-0472">Membrane</keyword>
<keyword evidence="1" id="KW-0812">Transmembrane</keyword>
<keyword evidence="1" id="KW-1133">Transmembrane helix</keyword>
<feature type="transmembrane region" description="Helical" evidence="1">
    <location>
        <begin position="360"/>
        <end position="384"/>
    </location>
</feature>
<evidence type="ECO:0000313" key="2">
    <source>
        <dbReference type="EMBL" id="GBC60125.1"/>
    </source>
</evidence>
<comment type="caution">
    <text evidence="2">The sequence shown here is derived from an EMBL/GenBank/DDBJ whole genome shotgun (WGS) entry which is preliminary data.</text>
</comment>
<dbReference type="Proteomes" id="UP000288096">
    <property type="component" value="Unassembled WGS sequence"/>
</dbReference>
<proteinExistence type="predicted"/>
<dbReference type="EMBL" id="BEXT01000001">
    <property type="protein sequence ID" value="GBC60125.1"/>
    <property type="molecule type" value="Genomic_DNA"/>
</dbReference>
<name>A0A401FT30_9BACT</name>
<sequence length="391" mass="44554">MKKVEAEGRQHKLSAVQLNLELYDLVGIFAGTIEQAADQVIEKSTDNKVRRHALLWKINAVPMAYRALLNPDPGIAGIDTWVFSKQMLDYFRQGPGKEDFGPWNQIPVDASRFLENKMTELTLRNDMSGSAQNIRMKVHAWANAHPIQQDFIYRDTSVPFLNSMIEQQKTDLFSSLGSLSFGMEDMSGQLNFYMNLLTKQARWQAELAMTGTDHQPGIRDVLIGLNVMESAVNRMLPVLEEFPDVIARERRSTLKSLQKERMEVLTSIEHQRQETLDYLSNERLALTNDLQSERQAVLDILIAERKAVSQSIANILESERKEALKSIHEQRVETLLEIESAGNRIVENTMKQSIELIDHFFIRVLQLLAGILLIGIVIAVIVFLRKKAIKN</sequence>
<gene>
    <name evidence="2" type="ORF">DENIS_1070</name>
</gene>
<evidence type="ECO:0008006" key="4">
    <source>
        <dbReference type="Google" id="ProtNLM"/>
    </source>
</evidence>
<reference evidence="3" key="2">
    <citation type="submission" date="2019-01" db="EMBL/GenBank/DDBJ databases">
        <title>Genome sequence of Desulfonema ishimotonii strain Tokyo 01.</title>
        <authorList>
            <person name="Fukui M."/>
        </authorList>
    </citation>
    <scope>NUCLEOTIDE SEQUENCE [LARGE SCALE GENOMIC DNA]</scope>
    <source>
        <strain evidence="3">Tokyo 01</strain>
    </source>
</reference>
<evidence type="ECO:0000313" key="3">
    <source>
        <dbReference type="Proteomes" id="UP000288096"/>
    </source>
</evidence>
<reference evidence="3" key="1">
    <citation type="submission" date="2017-11" db="EMBL/GenBank/DDBJ databases">
        <authorList>
            <person name="Watanabe M."/>
            <person name="Kojima H."/>
        </authorList>
    </citation>
    <scope>NUCLEOTIDE SEQUENCE [LARGE SCALE GENOMIC DNA]</scope>
    <source>
        <strain evidence="3">Tokyo 01</strain>
    </source>
</reference>
<dbReference type="AlphaFoldDB" id="A0A401FT30"/>
<keyword evidence="3" id="KW-1185">Reference proteome</keyword>
<evidence type="ECO:0000256" key="1">
    <source>
        <dbReference type="SAM" id="Phobius"/>
    </source>
</evidence>
<organism evidence="2 3">
    <name type="scientific">Desulfonema ishimotonii</name>
    <dbReference type="NCBI Taxonomy" id="45657"/>
    <lineage>
        <taxon>Bacteria</taxon>
        <taxon>Pseudomonadati</taxon>
        <taxon>Thermodesulfobacteriota</taxon>
        <taxon>Desulfobacteria</taxon>
        <taxon>Desulfobacterales</taxon>
        <taxon>Desulfococcaceae</taxon>
        <taxon>Desulfonema</taxon>
    </lineage>
</organism>
<accession>A0A401FT30</accession>
<protein>
    <recommendedName>
        <fullName evidence="4">Chemotaxis protein</fullName>
    </recommendedName>
</protein>